<evidence type="ECO:0000256" key="6">
    <source>
        <dbReference type="ARBA" id="ARBA00023315"/>
    </source>
</evidence>
<name>A0A1G9X1E2_9PROT</name>
<keyword evidence="6" id="KW-0012">Acyltransferase</keyword>
<keyword evidence="3" id="KW-0997">Cell inner membrane</keyword>
<reference evidence="7 8" key="1">
    <citation type="submission" date="2016-10" db="EMBL/GenBank/DDBJ databases">
        <authorList>
            <person name="de Groot N.N."/>
        </authorList>
    </citation>
    <scope>NUCLEOTIDE SEQUENCE [LARGE SCALE GENOMIC DNA]</scope>
    <source>
        <strain evidence="7 8">DSM 16077</strain>
    </source>
</reference>
<comment type="subcellular location">
    <subcellularLocation>
        <location evidence="1">Cell inner membrane</location>
    </subcellularLocation>
</comment>
<evidence type="ECO:0000256" key="4">
    <source>
        <dbReference type="ARBA" id="ARBA00022679"/>
    </source>
</evidence>
<evidence type="ECO:0000256" key="2">
    <source>
        <dbReference type="ARBA" id="ARBA00022475"/>
    </source>
</evidence>
<organism evidence="7 8">
    <name type="scientific">Maricaulis salignorans</name>
    <dbReference type="NCBI Taxonomy" id="144026"/>
    <lineage>
        <taxon>Bacteria</taxon>
        <taxon>Pseudomonadati</taxon>
        <taxon>Pseudomonadota</taxon>
        <taxon>Alphaproteobacteria</taxon>
        <taxon>Maricaulales</taxon>
        <taxon>Maricaulaceae</taxon>
        <taxon>Maricaulis</taxon>
    </lineage>
</organism>
<dbReference type="STRING" id="144026.SAMN04488568_13114"/>
<dbReference type="AlphaFoldDB" id="A0A1G9X1E2"/>
<dbReference type="PANTHER" id="PTHR30606:SF9">
    <property type="entry name" value="LIPID A BIOSYNTHESIS LAUROYLTRANSFERASE"/>
    <property type="match status" value="1"/>
</dbReference>
<evidence type="ECO:0000256" key="1">
    <source>
        <dbReference type="ARBA" id="ARBA00004533"/>
    </source>
</evidence>
<accession>A0A1G9X1E2</accession>
<dbReference type="EMBL" id="FNHG01000031">
    <property type="protein sequence ID" value="SDM90266.1"/>
    <property type="molecule type" value="Genomic_DNA"/>
</dbReference>
<dbReference type="OrthoDB" id="9801955at2"/>
<sequence length="309" mass="35085">MIEAQRNASFLTRAGWQLQALAWDGYNTWYRAKGLDRASDAGGELLQRLGPMTSTHKIARINMQRCFPEAAEPEIDRLLRGMWDNFGRLAGEMPHMHLFEDDGFFAERVEFIGREKLEAARDANQPLVIISTHSANWEISGTAISKTGLPCYITYRPANNPLIDERILAARADYGIKLMTAKGGEGAKELLQTLKRGQTVALMNDQKMNDGVEAPFFGHPSMTAPGPTKLAMRFNCPLVPLSVRRLEGARFRIEIHDPIEISTNPDKPAAIIETVTRINQWVEAEIRRAPEQWFWVHRRWAKDVYRQEA</sequence>
<dbReference type="CDD" id="cd07984">
    <property type="entry name" value="LPLAT_LABLAT-like"/>
    <property type="match status" value="1"/>
</dbReference>
<keyword evidence="5" id="KW-0472">Membrane</keyword>
<keyword evidence="4 7" id="KW-0808">Transferase</keyword>
<evidence type="ECO:0000256" key="3">
    <source>
        <dbReference type="ARBA" id="ARBA00022519"/>
    </source>
</evidence>
<dbReference type="GO" id="GO:0016746">
    <property type="term" value="F:acyltransferase activity"/>
    <property type="evidence" value="ECO:0007669"/>
    <property type="project" value="UniProtKB-KW"/>
</dbReference>
<dbReference type="InterPro" id="IPR004960">
    <property type="entry name" value="LipA_acyltrans"/>
</dbReference>
<dbReference type="RefSeq" id="WP_091771947.1">
    <property type="nucleotide sequence ID" value="NZ_FNHG01000031.1"/>
</dbReference>
<evidence type="ECO:0000313" key="8">
    <source>
        <dbReference type="Proteomes" id="UP000199759"/>
    </source>
</evidence>
<protein>
    <submittedName>
        <fullName evidence="7">KDO2-lipid IV(A) lauroyltransferase</fullName>
    </submittedName>
</protein>
<dbReference type="PIRSF" id="PIRSF026649">
    <property type="entry name" value="MsbB"/>
    <property type="match status" value="1"/>
</dbReference>
<evidence type="ECO:0000256" key="5">
    <source>
        <dbReference type="ARBA" id="ARBA00023136"/>
    </source>
</evidence>
<proteinExistence type="predicted"/>
<dbReference type="GO" id="GO:0005886">
    <property type="term" value="C:plasma membrane"/>
    <property type="evidence" value="ECO:0007669"/>
    <property type="project" value="UniProtKB-SubCell"/>
</dbReference>
<gene>
    <name evidence="7" type="ORF">SAMN04488568_13114</name>
</gene>
<dbReference type="Pfam" id="PF03279">
    <property type="entry name" value="Lip_A_acyltrans"/>
    <property type="match status" value="1"/>
</dbReference>
<dbReference type="GO" id="GO:0009247">
    <property type="term" value="P:glycolipid biosynthetic process"/>
    <property type="evidence" value="ECO:0007669"/>
    <property type="project" value="UniProtKB-ARBA"/>
</dbReference>
<evidence type="ECO:0000313" key="7">
    <source>
        <dbReference type="EMBL" id="SDM90266.1"/>
    </source>
</evidence>
<dbReference type="PANTHER" id="PTHR30606">
    <property type="entry name" value="LIPID A BIOSYNTHESIS LAUROYL ACYLTRANSFERASE"/>
    <property type="match status" value="1"/>
</dbReference>
<keyword evidence="2" id="KW-1003">Cell membrane</keyword>
<keyword evidence="8" id="KW-1185">Reference proteome</keyword>
<dbReference type="Proteomes" id="UP000199759">
    <property type="component" value="Unassembled WGS sequence"/>
</dbReference>